<reference evidence="2" key="1">
    <citation type="submission" date="2019-11" db="EMBL/GenBank/DDBJ databases">
        <authorList>
            <person name="Feng L."/>
        </authorList>
    </citation>
    <scope>NUCLEOTIDE SEQUENCE</scope>
    <source>
        <strain evidence="2">CnexileLFYP112</strain>
    </source>
</reference>
<dbReference type="PIRSF" id="PIRSF016789">
    <property type="entry name" value="DUF454"/>
    <property type="match status" value="1"/>
</dbReference>
<dbReference type="PANTHER" id="PTHR35813">
    <property type="entry name" value="INNER MEMBRANE PROTEIN YBAN"/>
    <property type="match status" value="1"/>
</dbReference>
<sequence>MKKNPIKILWLVIGFLAMGIGMIGVALPVLPTTPFLLLASFCLAKGSQRFHKWFTGTKLYQKHLDSFVKNRAMTLKTKFCILLPASAMLILAMIAMSNLYGRIFIVFLIIFKYVYFFTKIETVRDTTLVGE</sequence>
<keyword evidence="1" id="KW-0812">Transmembrane</keyword>
<evidence type="ECO:0000313" key="2">
    <source>
        <dbReference type="EMBL" id="VYT21750.1"/>
    </source>
</evidence>
<name>A0A6N2UVR4_9FIRM</name>
<feature type="transmembrane region" description="Helical" evidence="1">
    <location>
        <begin position="100"/>
        <end position="118"/>
    </location>
</feature>
<dbReference type="PANTHER" id="PTHR35813:SF1">
    <property type="entry name" value="INNER MEMBRANE PROTEIN YBAN"/>
    <property type="match status" value="1"/>
</dbReference>
<feature type="transmembrane region" description="Helical" evidence="1">
    <location>
        <begin position="9"/>
        <end position="29"/>
    </location>
</feature>
<dbReference type="Pfam" id="PF04304">
    <property type="entry name" value="DUF454"/>
    <property type="match status" value="1"/>
</dbReference>
<organism evidence="2">
    <name type="scientific">[Clostridium] nexile</name>
    <dbReference type="NCBI Taxonomy" id="29361"/>
    <lineage>
        <taxon>Bacteria</taxon>
        <taxon>Bacillati</taxon>
        <taxon>Bacillota</taxon>
        <taxon>Clostridia</taxon>
        <taxon>Lachnospirales</taxon>
        <taxon>Lachnospiraceae</taxon>
        <taxon>Tyzzerella</taxon>
    </lineage>
</organism>
<keyword evidence="1" id="KW-1133">Transmembrane helix</keyword>
<feature type="transmembrane region" description="Helical" evidence="1">
    <location>
        <begin position="75"/>
        <end position="94"/>
    </location>
</feature>
<dbReference type="GO" id="GO:0005886">
    <property type="term" value="C:plasma membrane"/>
    <property type="evidence" value="ECO:0007669"/>
    <property type="project" value="TreeGrafter"/>
</dbReference>
<gene>
    <name evidence="2" type="primary">ybaN</name>
    <name evidence="2" type="ORF">CNLFYP112_02312</name>
</gene>
<dbReference type="InterPro" id="IPR007401">
    <property type="entry name" value="DUF454"/>
</dbReference>
<accession>A0A6N2UVR4</accession>
<dbReference type="EMBL" id="CACRTG010000021">
    <property type="protein sequence ID" value="VYT21750.1"/>
    <property type="molecule type" value="Genomic_DNA"/>
</dbReference>
<evidence type="ECO:0000256" key="1">
    <source>
        <dbReference type="SAM" id="Phobius"/>
    </source>
</evidence>
<protein>
    <submittedName>
        <fullName evidence="2">Inner membrane protein YbaN</fullName>
    </submittedName>
</protein>
<keyword evidence="1" id="KW-0472">Membrane</keyword>
<proteinExistence type="predicted"/>
<dbReference type="AlphaFoldDB" id="A0A6N2UVR4"/>